<sequence length="20" mass="2313">MRAQLTQRMLLNPPPRPGHV</sequence>
<gene>
    <name evidence="2" type="primary">OSM</name>
</gene>
<dbReference type="Proteomes" id="UP000002281">
    <property type="component" value="Chromosome 8"/>
</dbReference>
<reference evidence="2 3" key="1">
    <citation type="journal article" date="2009" name="Science">
        <title>Genome sequence, comparative analysis, and population genetics of the domestic horse.</title>
        <authorList>
            <consortium name="Broad Institute Genome Sequencing Platform"/>
            <consortium name="Broad Institute Whole Genome Assembly Team"/>
            <person name="Wade C.M."/>
            <person name="Giulotto E."/>
            <person name="Sigurdsson S."/>
            <person name="Zoli M."/>
            <person name="Gnerre S."/>
            <person name="Imsland F."/>
            <person name="Lear T.L."/>
            <person name="Adelson D.L."/>
            <person name="Bailey E."/>
            <person name="Bellone R.R."/>
            <person name="Bloecker H."/>
            <person name="Distl O."/>
            <person name="Edgar R.C."/>
            <person name="Garber M."/>
            <person name="Leeb T."/>
            <person name="Mauceli E."/>
            <person name="MacLeod J.N."/>
            <person name="Penedo M.C.T."/>
            <person name="Raison J.M."/>
            <person name="Sharpe T."/>
            <person name="Vogel J."/>
            <person name="Andersson L."/>
            <person name="Antczak D.F."/>
            <person name="Biagi T."/>
            <person name="Binns M.M."/>
            <person name="Chowdhary B.P."/>
            <person name="Coleman S.J."/>
            <person name="Della Valle G."/>
            <person name="Fryc S."/>
            <person name="Guerin G."/>
            <person name="Hasegawa T."/>
            <person name="Hill E.W."/>
            <person name="Jurka J."/>
            <person name="Kiialainen A."/>
            <person name="Lindgren G."/>
            <person name="Liu J."/>
            <person name="Magnani E."/>
            <person name="Mickelson J.R."/>
            <person name="Murray J."/>
            <person name="Nergadze S.G."/>
            <person name="Onofrio R."/>
            <person name="Pedroni S."/>
            <person name="Piras M.F."/>
            <person name="Raudsepp T."/>
            <person name="Rocchi M."/>
            <person name="Roeed K.H."/>
            <person name="Ryder O.A."/>
            <person name="Searle S."/>
            <person name="Skow L."/>
            <person name="Swinburne J.E."/>
            <person name="Syvaenen A.C."/>
            <person name="Tozaki T."/>
            <person name="Valberg S.J."/>
            <person name="Vaudin M."/>
            <person name="White J.R."/>
            <person name="Zody M.C."/>
            <person name="Lander E.S."/>
            <person name="Lindblad-Toh K."/>
        </authorList>
    </citation>
    <scope>NUCLEOTIDE SEQUENCE [LARGE SCALE GENOMIC DNA]</scope>
    <source>
        <strain evidence="2 3">Thoroughbred</strain>
    </source>
</reference>
<name>A0A5F5PKV8_HORSE</name>
<dbReference type="GeneTree" id="ENSGT00390000004850"/>
<protein>
    <submittedName>
        <fullName evidence="2">Oncostatin M</fullName>
    </submittedName>
</protein>
<reference evidence="2" key="3">
    <citation type="submission" date="2025-09" db="UniProtKB">
        <authorList>
            <consortium name="Ensembl"/>
        </authorList>
    </citation>
    <scope>IDENTIFICATION</scope>
    <source>
        <strain evidence="2">Thoroughbred</strain>
    </source>
</reference>
<accession>A0A5F5PKV8</accession>
<proteinExistence type="predicted"/>
<reference evidence="2" key="2">
    <citation type="submission" date="2025-08" db="UniProtKB">
        <authorList>
            <consortium name="Ensembl"/>
        </authorList>
    </citation>
    <scope>IDENTIFICATION</scope>
    <source>
        <strain evidence="2">Thoroughbred</strain>
    </source>
</reference>
<dbReference type="Ensembl" id="ENSECAT00000069218.2">
    <property type="protein sequence ID" value="ENSECAP00000048911.1"/>
    <property type="gene ID" value="ENSECAG00000042076.2"/>
</dbReference>
<feature type="region of interest" description="Disordered" evidence="1">
    <location>
        <begin position="1"/>
        <end position="20"/>
    </location>
</feature>
<dbReference type="Bgee" id="ENSECAG00000042076">
    <property type="expression patterns" value="Expressed in leukocyte and 8 other cell types or tissues"/>
</dbReference>
<dbReference type="InParanoid" id="A0A5F5PKV8"/>
<evidence type="ECO:0000256" key="1">
    <source>
        <dbReference type="SAM" id="MobiDB-lite"/>
    </source>
</evidence>
<evidence type="ECO:0000313" key="2">
    <source>
        <dbReference type="Ensembl" id="ENSECAP00000048911.1"/>
    </source>
</evidence>
<dbReference type="AlphaFoldDB" id="A0A5F5PKV8"/>
<organism evidence="2 3">
    <name type="scientific">Equus caballus</name>
    <name type="common">Horse</name>
    <dbReference type="NCBI Taxonomy" id="9796"/>
    <lineage>
        <taxon>Eukaryota</taxon>
        <taxon>Metazoa</taxon>
        <taxon>Chordata</taxon>
        <taxon>Craniata</taxon>
        <taxon>Vertebrata</taxon>
        <taxon>Euteleostomi</taxon>
        <taxon>Mammalia</taxon>
        <taxon>Eutheria</taxon>
        <taxon>Laurasiatheria</taxon>
        <taxon>Perissodactyla</taxon>
        <taxon>Equidae</taxon>
        <taxon>Equus</taxon>
    </lineage>
</organism>
<evidence type="ECO:0000313" key="3">
    <source>
        <dbReference type="Proteomes" id="UP000002281"/>
    </source>
</evidence>
<keyword evidence="3" id="KW-1185">Reference proteome</keyword>
<dbReference type="PaxDb" id="9796-ENSECAP00000048911"/>